<dbReference type="EC" id="1.8.1.9" evidence="8"/>
<dbReference type="SMR" id="A0A0H3A829"/>
<dbReference type="SUPFAM" id="SSF51905">
    <property type="entry name" value="FAD/NAD(P)-binding domain"/>
    <property type="match status" value="1"/>
</dbReference>
<accession>A0A0H3A829</accession>
<evidence type="ECO:0000256" key="6">
    <source>
        <dbReference type="ARBA" id="ARBA00023284"/>
    </source>
</evidence>
<dbReference type="InterPro" id="IPR008255">
    <property type="entry name" value="Pyr_nucl-diS_OxRdtase_2_AS"/>
</dbReference>
<sequence length="307" mass="33145" precursor="true">MQQFDAIVIGGGPAGMTAALYLARSGVSVAMVERLSPGGQVLMTSEIENYPGFPKGIQGWELADLFAAHLEGYAITRFNDEVREIVPAPADNRVRVGDDWISGRTLILCSGARYKRLGLPDEERLTGKGVSYCALCDGNFFRGQVVGVVGGGNSALEESLYLSKLVKKLHLIHRRDDFRAAKCYQDKVCIMPDIDVVRSSVVEAIHGDDRLTGVTVRNVKTGETSFLELDGLFIFIGFEPVGGFLPGGIERDEQGFVITDGEMRTNLPGIFAAGDIRSKMCRQVTTAVGDGATAANAAFVYLEQLDA</sequence>
<evidence type="ECO:0000313" key="9">
    <source>
        <dbReference type="Proteomes" id="UP000009173"/>
    </source>
</evidence>
<comment type="similarity">
    <text evidence="1">Belongs to the class-II pyridine nucleotide-disulfide oxidoreductase family.</text>
</comment>
<dbReference type="HOGENOM" id="CLU_031864_5_1_7"/>
<evidence type="ECO:0000256" key="2">
    <source>
        <dbReference type="ARBA" id="ARBA00022630"/>
    </source>
</evidence>
<dbReference type="GO" id="GO:0004791">
    <property type="term" value="F:thioredoxin-disulfide reductase (NADPH) activity"/>
    <property type="evidence" value="ECO:0007669"/>
    <property type="project" value="UniProtKB-EC"/>
</dbReference>
<dbReference type="PROSITE" id="PS00573">
    <property type="entry name" value="PYRIDINE_REDOX_2"/>
    <property type="match status" value="1"/>
</dbReference>
<keyword evidence="6" id="KW-0676">Redox-active center</keyword>
<keyword evidence="5" id="KW-1015">Disulfide bond</keyword>
<evidence type="ECO:0000256" key="5">
    <source>
        <dbReference type="ARBA" id="ARBA00023157"/>
    </source>
</evidence>
<dbReference type="PANTHER" id="PTHR48105">
    <property type="entry name" value="THIOREDOXIN REDUCTASE 1-RELATED-RELATED"/>
    <property type="match status" value="1"/>
</dbReference>
<reference evidence="9" key="1">
    <citation type="journal article" date="2009" name="Environ. Microbiol.">
        <title>Contribution of mobile genetic elements to Desulfovibrio vulgaris genome plasticity.</title>
        <authorList>
            <person name="Walker C.B."/>
            <person name="Stolyar S."/>
            <person name="Chivian D."/>
            <person name="Pinel N."/>
            <person name="Gabster J.A."/>
            <person name="Dehal P.S."/>
            <person name="He Z."/>
            <person name="Yang Z.K."/>
            <person name="Yen H.C."/>
            <person name="Zhou J."/>
            <person name="Wall J.D."/>
            <person name="Hazen T.C."/>
            <person name="Arkin A.P."/>
            <person name="Stahl D.A."/>
        </authorList>
    </citation>
    <scope>NUCLEOTIDE SEQUENCE [LARGE SCALE GENOMIC DNA]</scope>
    <source>
        <strain evidence="9">DP4</strain>
    </source>
</reference>
<evidence type="ECO:0000256" key="4">
    <source>
        <dbReference type="ARBA" id="ARBA00023002"/>
    </source>
</evidence>
<dbReference type="PRINTS" id="PR00469">
    <property type="entry name" value="PNDRDTASEII"/>
</dbReference>
<feature type="domain" description="FAD/NAD(P)-binding" evidence="7">
    <location>
        <begin position="5"/>
        <end position="291"/>
    </location>
</feature>
<dbReference type="Proteomes" id="UP000009173">
    <property type="component" value="Chromosome"/>
</dbReference>
<dbReference type="EMBL" id="CP000527">
    <property type="protein sequence ID" value="ABM28342.1"/>
    <property type="molecule type" value="Genomic_DNA"/>
</dbReference>
<dbReference type="Gene3D" id="3.50.50.60">
    <property type="entry name" value="FAD/NAD(P)-binding domain"/>
    <property type="match status" value="2"/>
</dbReference>
<evidence type="ECO:0000256" key="1">
    <source>
        <dbReference type="ARBA" id="ARBA00009333"/>
    </source>
</evidence>
<protein>
    <submittedName>
        <fullName evidence="8">Thioredoxin reductase</fullName>
        <ecNumber evidence="8">1.8.1.9</ecNumber>
    </submittedName>
</protein>
<dbReference type="PRINTS" id="PR00368">
    <property type="entry name" value="FADPNR"/>
</dbReference>
<dbReference type="RefSeq" id="WP_010939124.1">
    <property type="nucleotide sequence ID" value="NC_008751.1"/>
</dbReference>
<proteinExistence type="inferred from homology"/>
<dbReference type="InterPro" id="IPR050097">
    <property type="entry name" value="Ferredoxin-NADP_redctase_2"/>
</dbReference>
<dbReference type="KEGG" id="dvl:Dvul_1324"/>
<keyword evidence="2" id="KW-0285">Flavoprotein</keyword>
<dbReference type="AlphaFoldDB" id="A0A0H3A829"/>
<evidence type="ECO:0000256" key="3">
    <source>
        <dbReference type="ARBA" id="ARBA00022827"/>
    </source>
</evidence>
<name>A0A0H3A829_NITV4</name>
<keyword evidence="3" id="KW-0274">FAD</keyword>
<evidence type="ECO:0000313" key="8">
    <source>
        <dbReference type="EMBL" id="ABM28342.1"/>
    </source>
</evidence>
<dbReference type="Pfam" id="PF07992">
    <property type="entry name" value="Pyr_redox_2"/>
    <property type="match status" value="1"/>
</dbReference>
<gene>
    <name evidence="8" type="ordered locus">Dvul_1324</name>
</gene>
<organism evidence="8 9">
    <name type="scientific">Nitratidesulfovibrio vulgaris (strain DP4)</name>
    <name type="common">Desulfovibrio vulgaris</name>
    <dbReference type="NCBI Taxonomy" id="391774"/>
    <lineage>
        <taxon>Bacteria</taxon>
        <taxon>Pseudomonadati</taxon>
        <taxon>Thermodesulfobacteriota</taxon>
        <taxon>Desulfovibrionia</taxon>
        <taxon>Desulfovibrionales</taxon>
        <taxon>Desulfovibrionaceae</taxon>
        <taxon>Nitratidesulfovibrio</taxon>
    </lineage>
</organism>
<evidence type="ECO:0000259" key="7">
    <source>
        <dbReference type="Pfam" id="PF07992"/>
    </source>
</evidence>
<keyword evidence="4 8" id="KW-0560">Oxidoreductase</keyword>
<dbReference type="InterPro" id="IPR023753">
    <property type="entry name" value="FAD/NAD-binding_dom"/>
</dbReference>
<dbReference type="InterPro" id="IPR036188">
    <property type="entry name" value="FAD/NAD-bd_sf"/>
</dbReference>